<proteinExistence type="predicted"/>
<accession>A0A1J4MSJ5</accession>
<name>A0A1J4MSJ5_9CRYT</name>
<dbReference type="VEuPathDB" id="CryptoDB:cand_020400"/>
<organism evidence="1 2">
    <name type="scientific">Cryptosporidium andersoni</name>
    <dbReference type="NCBI Taxonomy" id="117008"/>
    <lineage>
        <taxon>Eukaryota</taxon>
        <taxon>Sar</taxon>
        <taxon>Alveolata</taxon>
        <taxon>Apicomplexa</taxon>
        <taxon>Conoidasida</taxon>
        <taxon>Coccidia</taxon>
        <taxon>Eucoccidiorida</taxon>
        <taxon>Eimeriorina</taxon>
        <taxon>Cryptosporidiidae</taxon>
        <taxon>Cryptosporidium</taxon>
    </lineage>
</organism>
<gene>
    <name evidence="1" type="ORF">cand_020400</name>
</gene>
<dbReference type="EMBL" id="LRBS01000044">
    <property type="protein sequence ID" value="OII77202.1"/>
    <property type="molecule type" value="Genomic_DNA"/>
</dbReference>
<protein>
    <submittedName>
        <fullName evidence="1">Uncharacterized protein</fullName>
    </submittedName>
</protein>
<comment type="caution">
    <text evidence="1">The sequence shown here is derived from an EMBL/GenBank/DDBJ whole genome shotgun (WGS) entry which is preliminary data.</text>
</comment>
<dbReference type="OrthoDB" id="10296719at2759"/>
<reference evidence="1 2" key="1">
    <citation type="submission" date="2016-10" db="EMBL/GenBank/DDBJ databases">
        <title>Reductive evolution of mitochondrial metabolism and differential evolution of invasion-related proteins in Cryptosporidium.</title>
        <authorList>
            <person name="Liu S."/>
            <person name="Roellig D.M."/>
            <person name="Guo Y."/>
            <person name="Li N."/>
            <person name="Frace M.A."/>
            <person name="Tang K."/>
            <person name="Zhang L."/>
            <person name="Feng Y."/>
            <person name="Xiao L."/>
        </authorList>
    </citation>
    <scope>NUCLEOTIDE SEQUENCE [LARGE SCALE GENOMIC DNA]</scope>
    <source>
        <strain evidence="1">30847</strain>
    </source>
</reference>
<dbReference type="GeneID" id="92366224"/>
<dbReference type="Proteomes" id="UP000186804">
    <property type="component" value="Unassembled WGS sequence"/>
</dbReference>
<dbReference type="RefSeq" id="XP_067069048.1">
    <property type="nucleotide sequence ID" value="XM_067212270.1"/>
</dbReference>
<sequence>MKTKTLVFALIFGALMPTYILTKTSEIFYLIEPADIPDKKEQNKEFSELFPTAFDEIPRAEIMYSEDTAKPSSGFLPVLFTSSLAKNNILDIGGSNRELMPNSFENIFISMEENMNLPVFPSKEYKPIINTIITNEKSKDLEFGVKSDMRISQSSSKPLLLFSREPSSTYPENTYLPTSMDEINLEDKHTPLITNSYNEFKYIPYGNKKEKLRRARRLGLQIPTGKPGPSPFEPRSTKEIIAESNIDTTSPNLKNNATIINSGFGIVSITNDLLNEEVGVSSKSHIRTSLTFIKEQTNSSATNS</sequence>
<dbReference type="AlphaFoldDB" id="A0A1J4MSJ5"/>
<keyword evidence="2" id="KW-1185">Reference proteome</keyword>
<evidence type="ECO:0000313" key="1">
    <source>
        <dbReference type="EMBL" id="OII77202.1"/>
    </source>
</evidence>
<evidence type="ECO:0000313" key="2">
    <source>
        <dbReference type="Proteomes" id="UP000186804"/>
    </source>
</evidence>